<protein>
    <submittedName>
        <fullName evidence="11 12">Uncharacterized protein LOC111356175 isoform X1</fullName>
    </submittedName>
</protein>
<comment type="caution">
    <text evidence="7">Lacks conserved residue(s) required for the propagation of feature annotation.</text>
</comment>
<evidence type="ECO:0000256" key="7">
    <source>
        <dbReference type="PROSITE-ProRule" id="PRU00124"/>
    </source>
</evidence>
<dbReference type="GeneID" id="111356175"/>
<evidence type="ECO:0000256" key="9">
    <source>
        <dbReference type="SAM" id="SignalP"/>
    </source>
</evidence>
<feature type="disulfide bond" evidence="7">
    <location>
        <begin position="313"/>
        <end position="328"/>
    </location>
</feature>
<evidence type="ECO:0000256" key="2">
    <source>
        <dbReference type="ARBA" id="ARBA00022692"/>
    </source>
</evidence>
<dbReference type="InterPro" id="IPR002172">
    <property type="entry name" value="LDrepeatLR_classA_rpt"/>
</dbReference>
<dbReference type="SMART" id="SM00192">
    <property type="entry name" value="LDLa"/>
    <property type="match status" value="3"/>
</dbReference>
<evidence type="ECO:0000256" key="4">
    <source>
        <dbReference type="ARBA" id="ARBA00022989"/>
    </source>
</evidence>
<dbReference type="OrthoDB" id="1925699at2759"/>
<feature type="signal peptide" evidence="9">
    <location>
        <begin position="1"/>
        <end position="28"/>
    </location>
</feature>
<sequence length="817" mass="93059">MLLCKGVNFMRFCFVTVFVLTCVCCNHADTRSSNKTIKAMIIQEIMKKVSNLTINALSKAPNEKKEVILNKIENKLKKSAISMGPDAEKYIKYIMEEFRRKTFNKNNNDKKTASDIIRKSVQVRTKEQVPTLRIGIDNEGKKEVIKEIASKIEFLAKGYLRDAKTPEGKKQVLEKIKKRIMDSAKQKHIMIHNKHDELKTYSNLIARGVELSIQKLLGEEIDGRRMVIKSIKDLNEPTTENQKGETKKEDPVNDVESNIEEINKYKKLISHSLNDTSIDPRCNDIIEDTCLSIQSFNKYSCDDQKSIPIAYLCNGVVDCLDKSDEKNCTAKAMEKIRKAAAVMTDIEASINRKCFASANSYLLSSHNQILRDLLKTEMAMIERKFPANPKPSESATEKPNENEMYILKRVNDVNTILSTLSYALDGTLCAHTKVDPDQYFNDFRKFNDQFDDLVERPRDLGWSPKSCSCKGQYCKNPQCEATCKRICWERYSLNHWGCQALNSATSVSLDTICDGKLDCFDETDESQCTSDIVSSKFGAIKKYNMLLELLTEKSKSYEYQRSRNKVLAVHSLVRQLQKQTVKTNYDSHIIKSLRDECFLQLVSIYDDFMQTANLDELDEHYLTLLSINEKLIQALKLSHTGNEKIISPEGCYCRDGLCALRRCSKNCIHACLAEPLLTRYSCNVTNMTIPVDAICNGKDNCPNGEDEKDCIKDVCRGHHLVLLRHNLKNIGVKDKSFVMAEVLDSWKSKVSAAIYVAESTERPNHKIMVEVVNRVLKDLVMAFASMEEFKRSSSEHALKEFEAISKTVMQALKSCAY</sequence>
<dbReference type="RefSeq" id="XP_022826209.1">
    <property type="nucleotide sequence ID" value="XM_022970441.1"/>
</dbReference>
<accession>A0A9J7E891</accession>
<dbReference type="RefSeq" id="XP_022826210.1">
    <property type="nucleotide sequence ID" value="XM_022970442.1"/>
</dbReference>
<keyword evidence="6 7" id="KW-1015">Disulfide bond</keyword>
<proteinExistence type="predicted"/>
<dbReference type="RefSeq" id="XP_022826213.1">
    <property type="nucleotide sequence ID" value="XM_022970445.1"/>
</dbReference>
<evidence type="ECO:0000256" key="3">
    <source>
        <dbReference type="ARBA" id="ARBA00022737"/>
    </source>
</evidence>
<dbReference type="AlphaFoldDB" id="A0A9J7E891"/>
<dbReference type="PANTHER" id="PTHR24270:SF8">
    <property type="entry name" value="LD11117P-RELATED"/>
    <property type="match status" value="1"/>
</dbReference>
<dbReference type="InterPro" id="IPR050685">
    <property type="entry name" value="LDLR"/>
</dbReference>
<feature type="chain" id="PRO_5044698582" evidence="9">
    <location>
        <begin position="29"/>
        <end position="817"/>
    </location>
</feature>
<dbReference type="PROSITE" id="PS50068">
    <property type="entry name" value="LDLRA_2"/>
    <property type="match status" value="2"/>
</dbReference>
<keyword evidence="4" id="KW-1133">Transmembrane helix</keyword>
<gene>
    <name evidence="11 12 13 14" type="primary">LOC111356175</name>
</gene>
<dbReference type="Pfam" id="PF00057">
    <property type="entry name" value="Ldl_recept_a"/>
    <property type="match status" value="1"/>
</dbReference>
<feature type="region of interest" description="Disordered" evidence="8">
    <location>
        <begin position="233"/>
        <end position="252"/>
    </location>
</feature>
<keyword evidence="5" id="KW-0472">Membrane</keyword>
<evidence type="ECO:0000313" key="13">
    <source>
        <dbReference type="RefSeq" id="XP_022826211.1"/>
    </source>
</evidence>
<evidence type="ECO:0000256" key="5">
    <source>
        <dbReference type="ARBA" id="ARBA00023136"/>
    </source>
</evidence>
<dbReference type="Proteomes" id="UP000301870">
    <property type="component" value="Chromosome 22"/>
</dbReference>
<dbReference type="Gene3D" id="4.10.400.10">
    <property type="entry name" value="Low-density Lipoprotein Receptor"/>
    <property type="match status" value="2"/>
</dbReference>
<evidence type="ECO:0000313" key="12">
    <source>
        <dbReference type="RefSeq" id="XP_022826210.1"/>
    </source>
</evidence>
<dbReference type="PANTHER" id="PTHR24270">
    <property type="entry name" value="LOW-DENSITY LIPOPROTEIN RECEPTOR-RELATED"/>
    <property type="match status" value="1"/>
</dbReference>
<keyword evidence="9" id="KW-0732">Signal</keyword>
<keyword evidence="3" id="KW-0677">Repeat</keyword>
<feature type="compositionally biased region" description="Basic and acidic residues" evidence="8">
    <location>
        <begin position="242"/>
        <end position="251"/>
    </location>
</feature>
<keyword evidence="2" id="KW-0812">Transmembrane</keyword>
<dbReference type="GO" id="GO:0016192">
    <property type="term" value="P:vesicle-mediated transport"/>
    <property type="evidence" value="ECO:0007669"/>
    <property type="project" value="UniProtKB-ARBA"/>
</dbReference>
<feature type="disulfide bond" evidence="7">
    <location>
        <begin position="301"/>
        <end position="319"/>
    </location>
</feature>
<dbReference type="KEGG" id="sliu:111356175"/>
<organism evidence="10 12">
    <name type="scientific">Spodoptera litura</name>
    <name type="common">Asian cotton leafworm</name>
    <dbReference type="NCBI Taxonomy" id="69820"/>
    <lineage>
        <taxon>Eukaryota</taxon>
        <taxon>Metazoa</taxon>
        <taxon>Ecdysozoa</taxon>
        <taxon>Arthropoda</taxon>
        <taxon>Hexapoda</taxon>
        <taxon>Insecta</taxon>
        <taxon>Pterygota</taxon>
        <taxon>Neoptera</taxon>
        <taxon>Endopterygota</taxon>
        <taxon>Lepidoptera</taxon>
        <taxon>Glossata</taxon>
        <taxon>Ditrysia</taxon>
        <taxon>Noctuoidea</taxon>
        <taxon>Noctuidae</taxon>
        <taxon>Amphipyrinae</taxon>
        <taxon>Spodoptera</taxon>
    </lineage>
</organism>
<evidence type="ECO:0000256" key="6">
    <source>
        <dbReference type="ARBA" id="ARBA00023157"/>
    </source>
</evidence>
<evidence type="ECO:0000256" key="1">
    <source>
        <dbReference type="ARBA" id="ARBA00004167"/>
    </source>
</evidence>
<evidence type="ECO:0000313" key="11">
    <source>
        <dbReference type="RefSeq" id="XP_022826209.1"/>
    </source>
</evidence>
<evidence type="ECO:0000313" key="14">
    <source>
        <dbReference type="RefSeq" id="XP_022826213.1"/>
    </source>
</evidence>
<dbReference type="CDD" id="cd00112">
    <property type="entry name" value="LDLa"/>
    <property type="match status" value="2"/>
</dbReference>
<dbReference type="RefSeq" id="XP_022826211.1">
    <property type="nucleotide sequence ID" value="XM_022970443.1"/>
</dbReference>
<keyword evidence="10" id="KW-1185">Reference proteome</keyword>
<dbReference type="GO" id="GO:0005886">
    <property type="term" value="C:plasma membrane"/>
    <property type="evidence" value="ECO:0007669"/>
    <property type="project" value="TreeGrafter"/>
</dbReference>
<dbReference type="PRINTS" id="PR00261">
    <property type="entry name" value="LDLRECEPTOR"/>
</dbReference>
<feature type="disulfide bond" evidence="7">
    <location>
        <begin position="695"/>
        <end position="710"/>
    </location>
</feature>
<evidence type="ECO:0000256" key="8">
    <source>
        <dbReference type="SAM" id="MobiDB-lite"/>
    </source>
</evidence>
<dbReference type="SUPFAM" id="SSF57424">
    <property type="entry name" value="LDL receptor-like module"/>
    <property type="match status" value="2"/>
</dbReference>
<evidence type="ECO:0000313" key="10">
    <source>
        <dbReference type="Proteomes" id="UP000301870"/>
    </source>
</evidence>
<dbReference type="InterPro" id="IPR036055">
    <property type="entry name" value="LDL_receptor-like_sf"/>
</dbReference>
<comment type="subcellular location">
    <subcellularLocation>
        <location evidence="1">Membrane</location>
        <topology evidence="1">Single-pass membrane protein</topology>
    </subcellularLocation>
</comment>
<reference evidence="11 12" key="1">
    <citation type="submission" date="2025-04" db="UniProtKB">
        <authorList>
            <consortium name="RefSeq"/>
        </authorList>
    </citation>
    <scope>IDENTIFICATION</scope>
    <source>
        <strain evidence="11 12">Ishihara</strain>
        <tissue evidence="11 12">Whole body</tissue>
    </source>
</reference>
<name>A0A9J7E891_SPOLT</name>